<evidence type="ECO:0000259" key="12">
    <source>
        <dbReference type="PROSITE" id="PS50109"/>
    </source>
</evidence>
<dbReference type="InterPro" id="IPR016132">
    <property type="entry name" value="Phyto_chromo_attachment"/>
</dbReference>
<dbReference type="SMART" id="SM00387">
    <property type="entry name" value="HATPase_c"/>
    <property type="match status" value="1"/>
</dbReference>
<gene>
    <name evidence="16" type="ORF">B6N60_03067</name>
</gene>
<keyword evidence="6" id="KW-0418">Kinase</keyword>
<evidence type="ECO:0000256" key="6">
    <source>
        <dbReference type="ARBA" id="ARBA00022777"/>
    </source>
</evidence>
<dbReference type="SUPFAM" id="SSF47384">
    <property type="entry name" value="Homodimeric domain of signal transducing histidine kinase"/>
    <property type="match status" value="1"/>
</dbReference>
<keyword evidence="17" id="KW-1185">Reference proteome</keyword>
<keyword evidence="10" id="KW-0175">Coiled coil</keyword>
<evidence type="ECO:0000259" key="13">
    <source>
        <dbReference type="PROSITE" id="PS50110"/>
    </source>
</evidence>
<dbReference type="InterPro" id="IPR003661">
    <property type="entry name" value="HisK_dim/P_dom"/>
</dbReference>
<evidence type="ECO:0000256" key="1">
    <source>
        <dbReference type="ARBA" id="ARBA00000085"/>
    </source>
</evidence>
<dbReference type="Pfam" id="PF08448">
    <property type="entry name" value="PAS_4"/>
    <property type="match status" value="1"/>
</dbReference>
<dbReference type="InterPro" id="IPR011006">
    <property type="entry name" value="CheY-like_superfamily"/>
</dbReference>
<dbReference type="Gene3D" id="1.10.287.130">
    <property type="match status" value="1"/>
</dbReference>
<evidence type="ECO:0000256" key="2">
    <source>
        <dbReference type="ARBA" id="ARBA00006402"/>
    </source>
</evidence>
<feature type="domain" description="PAS" evidence="14">
    <location>
        <begin position="487"/>
        <end position="563"/>
    </location>
</feature>
<feature type="domain" description="PAC" evidence="15">
    <location>
        <begin position="416"/>
        <end position="468"/>
    </location>
</feature>
<evidence type="ECO:0000313" key="17">
    <source>
        <dbReference type="Proteomes" id="UP000683511"/>
    </source>
</evidence>
<dbReference type="InterPro" id="IPR001789">
    <property type="entry name" value="Sig_transdc_resp-reg_receiver"/>
</dbReference>
<sequence>MVAISHYSVLILEDSPEDRSLYVRYLKQDILATYNIIEAECGSDALNILEQIHTDLIIVDYQLPDMDGLQFLRELELRFGSMKTPVMMLTGQGNEAIAAQSIKSGAQDYLIKGKLTASGLCRAVHTVLEKACLTQQIWIQDQQQKIITAIALRIRQFLNLEEILQTAVQEVREVLRADRVIVYQFDAQMNGTIVAESVLPQWTKSLNFQIEDTCFREHQGTAYVQGKVLAISDIYQSGLSDCHIQLLEKFAVKANLVVPILVNIEATEQQNSTHQLWGLLIAHQCSRTCEWKTHESELLQQLSVHMAVAIKQAELYENLQYLNASLEQKVQERTQELQASERRFRAIFNQTFHFTGLLTTEGILLEANQTALNFGGIRLEDVINRPFWEAGWWKISPSTQEQLRQAIARAAQGEFIRYEVEVFGAGNEISTIDFSLRPLHDEFGQVVMLIPEGRDISERKQAELALQQLNQELENRVSQRTAALRESEQRFATLAATAPVGIFRFDLDSNCIYVNHYWSKMTGREAIAALEKGWIETLHPEDRERILQDWQQGSKLKTEYQNEGRFLQPDGTVVWFYCQVIPETDSEGNIISYIGTLTDITALKQAQAQLRNLSDRLQIAVNSGQMGIWEFDLINNSSLWDERMYELFGVSPLNFDLSQGVWEKFEKLIHPDDKVAVREIFQEVIAQGKELDIEFRIILPDDNIRIIKGYGVIQQTYQGQPQRMIGINFDITDSRLKQLENQQLKERLEFVLSASPAIVYTSPISENFTPTFISENVHHILGHTATEVMMQPNFWVNHIHPEDLALMLHNLSQLEAKEYQQYQYRFLHQDGSYRWVEDVFHVVRDERGKPTEIIGYIFDITEKQAALQEREIAEAALRLSEERLLLALEASGDGLWDWNIITNELYLSPEWLGMLDFEVGELPGHVSTWEKLVHPEDMPYVLERLNAHLRDGSQSYKLNYRVRTKSGTYRWISNYGKAVVRDQQGNPLRMIGTHRDISETKKVESELRQANEQLAISNEELARATRLKDEFLANMSHELRTPLNAILGLSEALQAEAFGVINDKQQQSLQTIERSGQHLLELINDILDLSKIEAGQLTLNYAPTAISPLCQSSLAFIKQQALQKHIQLEVKIPPHLPVLLLDERRIRQVLINLLTNAVKFTPEGGRITLEVSQEKVPSEINITSYRDFIRLAVIDTGIGIPQESLRKLFQPFVQIDSSLNRKYEGTGLGLSLVKRIVEIHGGKVGVSSQLGVGSCFTVDLPCGYLCDVSPEAVPQALSSKIQAPVKEIAKCSPLILLAEDNPANIFTISGYLEAIGYRIILAKNGREAIALVKEQVPDLILMDIQMPEVDGLEAIKQIRDDAKFTQIPIIALTALAMPGDQEKCLAVGANEYLPKPVKLKQLGMLIKELLAGMV</sequence>
<feature type="domain" description="Phytochrome chromophore attachment site" evidence="11">
    <location>
        <begin position="159"/>
        <end position="305"/>
    </location>
</feature>
<dbReference type="CDD" id="cd00156">
    <property type="entry name" value="REC"/>
    <property type="match status" value="1"/>
</dbReference>
<dbReference type="SMART" id="SM00065">
    <property type="entry name" value="GAF"/>
    <property type="match status" value="1"/>
</dbReference>
<dbReference type="CDD" id="cd00130">
    <property type="entry name" value="PAS"/>
    <property type="match status" value="5"/>
</dbReference>
<dbReference type="SUPFAM" id="SSF52172">
    <property type="entry name" value="CheY-like"/>
    <property type="match status" value="2"/>
</dbReference>
<dbReference type="NCBIfam" id="TIGR00229">
    <property type="entry name" value="sensory_box"/>
    <property type="match status" value="4"/>
</dbReference>
<dbReference type="CDD" id="cd16922">
    <property type="entry name" value="HATPase_EvgS-ArcB-TorS-like"/>
    <property type="match status" value="1"/>
</dbReference>
<dbReference type="InterPro" id="IPR003594">
    <property type="entry name" value="HATPase_dom"/>
</dbReference>
<feature type="domain" description="PAS" evidence="14">
    <location>
        <begin position="880"/>
        <end position="952"/>
    </location>
</feature>
<dbReference type="PANTHER" id="PTHR43047:SF63">
    <property type="entry name" value="HISTIDINE KINASE"/>
    <property type="match status" value="1"/>
</dbReference>
<accession>A0A975TAA9</accession>
<feature type="modified residue" description="4-aspartylphosphate" evidence="9">
    <location>
        <position position="1343"/>
    </location>
</feature>
<dbReference type="PROSITE" id="PS50110">
    <property type="entry name" value="RESPONSE_REGULATORY"/>
    <property type="match status" value="2"/>
</dbReference>
<feature type="domain" description="PAS" evidence="14">
    <location>
        <begin position="340"/>
        <end position="414"/>
    </location>
</feature>
<protein>
    <recommendedName>
        <fullName evidence="8">Circadian input-output histidine kinase CikA</fullName>
        <ecNumber evidence="3">2.7.13.3</ecNumber>
    </recommendedName>
</protein>
<dbReference type="PANTHER" id="PTHR43047">
    <property type="entry name" value="TWO-COMPONENT HISTIDINE PROTEIN KINASE"/>
    <property type="match status" value="1"/>
</dbReference>
<feature type="domain" description="Histidine kinase" evidence="12">
    <location>
        <begin position="1034"/>
        <end position="1264"/>
    </location>
</feature>
<evidence type="ECO:0000256" key="3">
    <source>
        <dbReference type="ARBA" id="ARBA00012438"/>
    </source>
</evidence>
<dbReference type="Gene3D" id="3.40.50.2300">
    <property type="match status" value="2"/>
</dbReference>
<dbReference type="InterPro" id="IPR001610">
    <property type="entry name" value="PAC"/>
</dbReference>
<dbReference type="Pfam" id="PF02518">
    <property type="entry name" value="HATPase_c"/>
    <property type="match status" value="1"/>
</dbReference>
<dbReference type="PROSITE" id="PS50109">
    <property type="entry name" value="HIS_KIN"/>
    <property type="match status" value="1"/>
</dbReference>
<dbReference type="InterPro" id="IPR003018">
    <property type="entry name" value="GAF"/>
</dbReference>
<dbReference type="InterPro" id="IPR013655">
    <property type="entry name" value="PAS_fold_3"/>
</dbReference>
<dbReference type="EC" id="2.7.13.3" evidence="3"/>
<name>A0A975TAA9_9NOST</name>
<dbReference type="InterPro" id="IPR036890">
    <property type="entry name" value="HATPase_C_sf"/>
</dbReference>
<dbReference type="PROSITE" id="PS50113">
    <property type="entry name" value="PAC"/>
    <property type="match status" value="4"/>
</dbReference>
<dbReference type="FunFam" id="1.10.287.130:FF:000145">
    <property type="entry name" value="Sensory transduction histidine kinase"/>
    <property type="match status" value="1"/>
</dbReference>
<dbReference type="InterPro" id="IPR013656">
    <property type="entry name" value="PAS_4"/>
</dbReference>
<dbReference type="Gene3D" id="2.10.70.100">
    <property type="match status" value="1"/>
</dbReference>
<feature type="coiled-coil region" evidence="10">
    <location>
        <begin position="316"/>
        <end position="343"/>
    </location>
</feature>
<dbReference type="SMART" id="SM00086">
    <property type="entry name" value="PAC"/>
    <property type="match status" value="5"/>
</dbReference>
<dbReference type="Gene3D" id="3.30.450.20">
    <property type="entry name" value="PAS domain"/>
    <property type="match status" value="5"/>
</dbReference>
<dbReference type="FunFam" id="3.30.565.10:FF:000010">
    <property type="entry name" value="Sensor histidine kinase RcsC"/>
    <property type="match status" value="1"/>
</dbReference>
<dbReference type="SMART" id="SM00091">
    <property type="entry name" value="PAS"/>
    <property type="match status" value="5"/>
</dbReference>
<evidence type="ECO:0000256" key="4">
    <source>
        <dbReference type="ARBA" id="ARBA00022553"/>
    </source>
</evidence>
<dbReference type="PROSITE" id="PS50046">
    <property type="entry name" value="PHYTOCHROME_2"/>
    <property type="match status" value="1"/>
</dbReference>
<dbReference type="Proteomes" id="UP000683511">
    <property type="component" value="Chromosome"/>
</dbReference>
<feature type="domain" description="Response regulatory" evidence="13">
    <location>
        <begin position="8"/>
        <end position="127"/>
    </location>
</feature>
<dbReference type="PROSITE" id="PS50112">
    <property type="entry name" value="PAS"/>
    <property type="match status" value="4"/>
</dbReference>
<dbReference type="InterPro" id="IPR036097">
    <property type="entry name" value="HisK_dim/P_sf"/>
</dbReference>
<keyword evidence="4 9" id="KW-0597">Phosphoprotein</keyword>
<comment type="catalytic activity">
    <reaction evidence="1">
        <text>ATP + protein L-histidine = ADP + protein N-phospho-L-histidine.</text>
        <dbReference type="EC" id="2.7.13.3"/>
    </reaction>
</comment>
<comment type="similarity">
    <text evidence="2">In the N-terminal section; belongs to the phytochrome family.</text>
</comment>
<evidence type="ECO:0000256" key="7">
    <source>
        <dbReference type="ARBA" id="ARBA00023012"/>
    </source>
</evidence>
<feature type="domain" description="PAC" evidence="15">
    <location>
        <begin position="820"/>
        <end position="872"/>
    </location>
</feature>
<dbReference type="CDD" id="cd00082">
    <property type="entry name" value="HisKA"/>
    <property type="match status" value="1"/>
</dbReference>
<feature type="domain" description="PAC" evidence="15">
    <location>
        <begin position="956"/>
        <end position="1009"/>
    </location>
</feature>
<dbReference type="InterPro" id="IPR000700">
    <property type="entry name" value="PAS-assoc_C"/>
</dbReference>
<dbReference type="PRINTS" id="PR00344">
    <property type="entry name" value="BCTRLSENSOR"/>
</dbReference>
<feature type="coiled-coil region" evidence="10">
    <location>
        <begin position="459"/>
        <end position="490"/>
    </location>
</feature>
<dbReference type="CDD" id="cd17546">
    <property type="entry name" value="REC_hyHK_CKI1_RcsC-like"/>
    <property type="match status" value="1"/>
</dbReference>
<dbReference type="GO" id="GO:0000155">
    <property type="term" value="F:phosphorelay sensor kinase activity"/>
    <property type="evidence" value="ECO:0007669"/>
    <property type="project" value="InterPro"/>
</dbReference>
<dbReference type="RefSeq" id="WP_190604281.1">
    <property type="nucleotide sequence ID" value="NZ_CP021056.1"/>
</dbReference>
<dbReference type="Pfam" id="PF00072">
    <property type="entry name" value="Response_reg"/>
    <property type="match status" value="2"/>
</dbReference>
<dbReference type="GO" id="GO:0009927">
    <property type="term" value="F:histidine phosphotransfer kinase activity"/>
    <property type="evidence" value="ECO:0007669"/>
    <property type="project" value="TreeGrafter"/>
</dbReference>
<feature type="domain" description="Response regulatory" evidence="13">
    <location>
        <begin position="1294"/>
        <end position="1410"/>
    </location>
</feature>
<reference evidence="16" key="1">
    <citation type="submission" date="2017-04" db="EMBL/GenBank/DDBJ databases">
        <title>Genome deletions in a multicellular cyanobacterial endosymbiont for morphological adaptation in marine diatoms.</title>
        <authorList>
            <person name="Wang Y."/>
            <person name="Gao H."/>
            <person name="Li R."/>
            <person name="Xu X."/>
        </authorList>
    </citation>
    <scope>NUCLEOTIDE SEQUENCE</scope>
    <source>
        <strain evidence="16">FACHB 800</strain>
    </source>
</reference>
<evidence type="ECO:0000256" key="9">
    <source>
        <dbReference type="PROSITE-ProRule" id="PRU00169"/>
    </source>
</evidence>
<evidence type="ECO:0000259" key="11">
    <source>
        <dbReference type="PROSITE" id="PS50046"/>
    </source>
</evidence>
<dbReference type="SUPFAM" id="SSF55781">
    <property type="entry name" value="GAF domain-like"/>
    <property type="match status" value="1"/>
</dbReference>
<dbReference type="KEGG" id="rsin:B6N60_03067"/>
<dbReference type="GO" id="GO:0005886">
    <property type="term" value="C:plasma membrane"/>
    <property type="evidence" value="ECO:0007669"/>
    <property type="project" value="TreeGrafter"/>
</dbReference>
<dbReference type="EMBL" id="CP021056">
    <property type="protein sequence ID" value="QXE24362.1"/>
    <property type="molecule type" value="Genomic_DNA"/>
</dbReference>
<dbReference type="InterPro" id="IPR005467">
    <property type="entry name" value="His_kinase_dom"/>
</dbReference>
<dbReference type="FunFam" id="3.30.450.20:FF:000155">
    <property type="entry name" value="Sensor histidine kinase TodS"/>
    <property type="match status" value="1"/>
</dbReference>
<feature type="domain" description="PAC" evidence="15">
    <location>
        <begin position="560"/>
        <end position="612"/>
    </location>
</feature>
<dbReference type="Pfam" id="PF00512">
    <property type="entry name" value="HisKA"/>
    <property type="match status" value="1"/>
</dbReference>
<dbReference type="InterPro" id="IPR004358">
    <property type="entry name" value="Sig_transdc_His_kin-like_C"/>
</dbReference>
<keyword evidence="5" id="KW-0808">Transferase</keyword>
<evidence type="ECO:0000259" key="14">
    <source>
        <dbReference type="PROSITE" id="PS50112"/>
    </source>
</evidence>
<evidence type="ECO:0000256" key="5">
    <source>
        <dbReference type="ARBA" id="ARBA00022679"/>
    </source>
</evidence>
<evidence type="ECO:0000259" key="15">
    <source>
        <dbReference type="PROSITE" id="PS50113"/>
    </source>
</evidence>
<dbReference type="SUPFAM" id="SSF55874">
    <property type="entry name" value="ATPase domain of HSP90 chaperone/DNA topoisomerase II/histidine kinase"/>
    <property type="match status" value="1"/>
</dbReference>
<dbReference type="Pfam" id="PF08447">
    <property type="entry name" value="PAS_3"/>
    <property type="match status" value="4"/>
</dbReference>
<proteinExistence type="inferred from homology"/>
<dbReference type="InterPro" id="IPR000014">
    <property type="entry name" value="PAS"/>
</dbReference>
<feature type="modified residue" description="4-aspartylphosphate" evidence="9">
    <location>
        <position position="60"/>
    </location>
</feature>
<dbReference type="SMART" id="SM00448">
    <property type="entry name" value="REC"/>
    <property type="match status" value="2"/>
</dbReference>
<dbReference type="SMART" id="SM00388">
    <property type="entry name" value="HisKA"/>
    <property type="match status" value="1"/>
</dbReference>
<keyword evidence="7" id="KW-0902">Two-component regulatory system</keyword>
<evidence type="ECO:0000256" key="10">
    <source>
        <dbReference type="SAM" id="Coils"/>
    </source>
</evidence>
<dbReference type="SUPFAM" id="SSF55785">
    <property type="entry name" value="PYP-like sensor domain (PAS domain)"/>
    <property type="match status" value="5"/>
</dbReference>
<dbReference type="Gene3D" id="3.30.450.40">
    <property type="match status" value="1"/>
</dbReference>
<organism evidence="16 17">
    <name type="scientific">Richelia sinica FACHB-800</name>
    <dbReference type="NCBI Taxonomy" id="1357546"/>
    <lineage>
        <taxon>Bacteria</taxon>
        <taxon>Bacillati</taxon>
        <taxon>Cyanobacteriota</taxon>
        <taxon>Cyanophyceae</taxon>
        <taxon>Nostocales</taxon>
        <taxon>Nostocaceae</taxon>
        <taxon>Richelia</taxon>
    </lineage>
</organism>
<dbReference type="InterPro" id="IPR035965">
    <property type="entry name" value="PAS-like_dom_sf"/>
</dbReference>
<evidence type="ECO:0000256" key="8">
    <source>
        <dbReference type="ARBA" id="ARBA00074306"/>
    </source>
</evidence>
<dbReference type="Gene3D" id="3.30.565.10">
    <property type="entry name" value="Histidine kinase-like ATPase, C-terminal domain"/>
    <property type="match status" value="1"/>
</dbReference>
<evidence type="ECO:0000313" key="16">
    <source>
        <dbReference type="EMBL" id="QXE24362.1"/>
    </source>
</evidence>
<dbReference type="InterPro" id="IPR029016">
    <property type="entry name" value="GAF-like_dom_sf"/>
</dbReference>
<dbReference type="Pfam" id="PF01590">
    <property type="entry name" value="GAF"/>
    <property type="match status" value="1"/>
</dbReference>
<feature type="coiled-coil region" evidence="10">
    <location>
        <begin position="1000"/>
        <end position="1027"/>
    </location>
</feature>
<feature type="domain" description="PAS" evidence="14">
    <location>
        <begin position="613"/>
        <end position="688"/>
    </location>
</feature>